<evidence type="ECO:0000313" key="1">
    <source>
        <dbReference type="EMBL" id="MDA2812705.1"/>
    </source>
</evidence>
<organism evidence="1 2">
    <name type="scientific">Nocardiopsis endophytica</name>
    <dbReference type="NCBI Taxonomy" id="3018445"/>
    <lineage>
        <taxon>Bacteria</taxon>
        <taxon>Bacillati</taxon>
        <taxon>Actinomycetota</taxon>
        <taxon>Actinomycetes</taxon>
        <taxon>Streptosporangiales</taxon>
        <taxon>Nocardiopsidaceae</taxon>
        <taxon>Nocardiopsis</taxon>
    </lineage>
</organism>
<gene>
    <name evidence="1" type="ORF">O4J56_18820</name>
</gene>
<dbReference type="RefSeq" id="WP_270687350.1">
    <property type="nucleotide sequence ID" value="NZ_JAQFWQ010000056.1"/>
</dbReference>
<keyword evidence="2" id="KW-1185">Reference proteome</keyword>
<name>A0ABT4U8H4_9ACTN</name>
<sequence length="244" mass="25287">MRRAGRRCRDDHGGHVRWVSYLPPTGGSERAGAIDDGCVFGHPGGRELAGLLDADTEAVRAAHHEALEHPSEIIVEFETRLCAPLRPTGPVPIAVSGAPQTEGTVDAALVRGTDDGAPMPKGARTLTAMLGAAALVGESGRLLGFTAACLWRADDGRTAALSTGPVLVTPEELAEGASVQIEAEVDGEQVTRAQVALPDAGLVEQRPGLAVNLTSATRPLEEGEELNVDAGELGIFEIRVGAQA</sequence>
<reference evidence="1 2" key="1">
    <citation type="submission" date="2023-01" db="EMBL/GenBank/DDBJ databases">
        <title>Draft genome sequence of Nocardiopsis sp. RSe5-2 isolated from halophytes.</title>
        <authorList>
            <person name="Duangmal K."/>
            <person name="Chantavorakit T."/>
        </authorList>
    </citation>
    <scope>NUCLEOTIDE SEQUENCE [LARGE SCALE GENOMIC DNA]</scope>
    <source>
        <strain evidence="1 2">RSe5-2</strain>
    </source>
</reference>
<dbReference type="EMBL" id="JAQFWQ010000056">
    <property type="protein sequence ID" value="MDA2812705.1"/>
    <property type="molecule type" value="Genomic_DNA"/>
</dbReference>
<proteinExistence type="predicted"/>
<comment type="caution">
    <text evidence="1">The sequence shown here is derived from an EMBL/GenBank/DDBJ whole genome shotgun (WGS) entry which is preliminary data.</text>
</comment>
<protein>
    <submittedName>
        <fullName evidence="1">Uncharacterized protein</fullName>
    </submittedName>
</protein>
<evidence type="ECO:0000313" key="2">
    <source>
        <dbReference type="Proteomes" id="UP001527866"/>
    </source>
</evidence>
<accession>A0ABT4U8H4</accession>
<dbReference type="Proteomes" id="UP001527866">
    <property type="component" value="Unassembled WGS sequence"/>
</dbReference>